<dbReference type="InterPro" id="IPR038296">
    <property type="entry name" value="ParD_sf"/>
</dbReference>
<name>A0ABX5Q222_9FLAO</name>
<protein>
    <submittedName>
        <fullName evidence="3">Antitoxin ParD1/3/4</fullName>
    </submittedName>
</protein>
<keyword evidence="2" id="KW-1277">Toxin-antitoxin system</keyword>
<gene>
    <name evidence="3" type="ORF">LX97_00969</name>
</gene>
<dbReference type="InterPro" id="IPR010985">
    <property type="entry name" value="Ribbon_hlx_hlx"/>
</dbReference>
<dbReference type="Gene3D" id="6.10.10.120">
    <property type="entry name" value="Antitoxin ParD1-like"/>
    <property type="match status" value="1"/>
</dbReference>
<dbReference type="EMBL" id="QKZR01000001">
    <property type="protein sequence ID" value="PZX43964.1"/>
    <property type="molecule type" value="Genomic_DNA"/>
</dbReference>
<dbReference type="NCBIfam" id="TIGR02606">
    <property type="entry name" value="antidote_CC2985"/>
    <property type="match status" value="1"/>
</dbReference>
<dbReference type="Proteomes" id="UP000248584">
    <property type="component" value="Unassembled WGS sequence"/>
</dbReference>
<accession>A0ABX5Q222</accession>
<dbReference type="InterPro" id="IPR022789">
    <property type="entry name" value="ParD"/>
</dbReference>
<evidence type="ECO:0000256" key="2">
    <source>
        <dbReference type="ARBA" id="ARBA00022649"/>
    </source>
</evidence>
<reference evidence="3 4" key="1">
    <citation type="submission" date="2018-06" db="EMBL/GenBank/DDBJ databases">
        <title>Genomic Encyclopedia of Archaeal and Bacterial Type Strains, Phase II (KMG-II): from individual species to whole genera.</title>
        <authorList>
            <person name="Goeker M."/>
        </authorList>
    </citation>
    <scope>NUCLEOTIDE SEQUENCE [LARGE SCALE GENOMIC DNA]</scope>
    <source>
        <strain evidence="3 4">DSM 17205</strain>
    </source>
</reference>
<evidence type="ECO:0000313" key="4">
    <source>
        <dbReference type="Proteomes" id="UP000248584"/>
    </source>
</evidence>
<dbReference type="SUPFAM" id="SSF47598">
    <property type="entry name" value="Ribbon-helix-helix"/>
    <property type="match status" value="1"/>
</dbReference>
<dbReference type="PANTHER" id="PTHR36582:SF2">
    <property type="entry name" value="ANTITOXIN PARD"/>
    <property type="match status" value="1"/>
</dbReference>
<dbReference type="PANTHER" id="PTHR36582">
    <property type="entry name" value="ANTITOXIN PARD"/>
    <property type="match status" value="1"/>
</dbReference>
<comment type="similarity">
    <text evidence="1">Belongs to the ParD antitoxin family.</text>
</comment>
<dbReference type="CDD" id="cd22231">
    <property type="entry name" value="RHH_NikR_HicB-like"/>
    <property type="match status" value="1"/>
</dbReference>
<comment type="caution">
    <text evidence="3">The sequence shown here is derived from an EMBL/GenBank/DDBJ whole genome shotgun (WGS) entry which is preliminary data.</text>
</comment>
<keyword evidence="4" id="KW-1185">Reference proteome</keyword>
<dbReference type="Pfam" id="PF03693">
    <property type="entry name" value="ParD_antitoxin"/>
    <property type="match status" value="1"/>
</dbReference>
<organism evidence="3 4">
    <name type="scientific">Nonlabens dokdonensis</name>
    <dbReference type="NCBI Taxonomy" id="328515"/>
    <lineage>
        <taxon>Bacteria</taxon>
        <taxon>Pseudomonadati</taxon>
        <taxon>Bacteroidota</taxon>
        <taxon>Flavobacteriia</taxon>
        <taxon>Flavobacteriales</taxon>
        <taxon>Flavobacteriaceae</taxon>
        <taxon>Nonlabens</taxon>
    </lineage>
</organism>
<proteinExistence type="inferred from homology"/>
<sequence>MLYLDINERIMNISFTEKQEKYIKDLVKSGDYKNASEVVREALRAHSEEYDRKLAWLKAEIQKGIDAPATEFSMKEFLERKLSEKASA</sequence>
<evidence type="ECO:0000313" key="3">
    <source>
        <dbReference type="EMBL" id="PZX43964.1"/>
    </source>
</evidence>
<evidence type="ECO:0000256" key="1">
    <source>
        <dbReference type="ARBA" id="ARBA00008580"/>
    </source>
</evidence>